<dbReference type="AlphaFoldDB" id="A0A426YM71"/>
<evidence type="ECO:0000256" key="1">
    <source>
        <dbReference type="SAM" id="MobiDB-lite"/>
    </source>
</evidence>
<sequence length="84" mass="8888">MTSPNTGPTTHGQGQPEREASDACEQKRRPRAQPLAARRLQRGLVAGHPQEAAANRGGCPLAGRLPADKGSYRLRRGSGSDDDA</sequence>
<protein>
    <submittedName>
        <fullName evidence="2">Uncharacterized protein</fullName>
    </submittedName>
</protein>
<gene>
    <name evidence="2" type="ORF">B296_00047258</name>
</gene>
<feature type="compositionally biased region" description="Basic and acidic residues" evidence="1">
    <location>
        <begin position="16"/>
        <end position="27"/>
    </location>
</feature>
<proteinExistence type="predicted"/>
<name>A0A426YM71_ENSVE</name>
<dbReference type="EMBL" id="AMZH03011468">
    <property type="protein sequence ID" value="RRT52819.1"/>
    <property type="molecule type" value="Genomic_DNA"/>
</dbReference>
<accession>A0A426YM71</accession>
<comment type="caution">
    <text evidence="2">The sequence shown here is derived from an EMBL/GenBank/DDBJ whole genome shotgun (WGS) entry which is preliminary data.</text>
</comment>
<evidence type="ECO:0000313" key="2">
    <source>
        <dbReference type="EMBL" id="RRT52819.1"/>
    </source>
</evidence>
<evidence type="ECO:0000313" key="3">
    <source>
        <dbReference type="Proteomes" id="UP000287651"/>
    </source>
</evidence>
<feature type="compositionally biased region" description="Polar residues" evidence="1">
    <location>
        <begin position="1"/>
        <end position="13"/>
    </location>
</feature>
<organism evidence="2 3">
    <name type="scientific">Ensete ventricosum</name>
    <name type="common">Abyssinian banana</name>
    <name type="synonym">Musa ensete</name>
    <dbReference type="NCBI Taxonomy" id="4639"/>
    <lineage>
        <taxon>Eukaryota</taxon>
        <taxon>Viridiplantae</taxon>
        <taxon>Streptophyta</taxon>
        <taxon>Embryophyta</taxon>
        <taxon>Tracheophyta</taxon>
        <taxon>Spermatophyta</taxon>
        <taxon>Magnoliopsida</taxon>
        <taxon>Liliopsida</taxon>
        <taxon>Zingiberales</taxon>
        <taxon>Musaceae</taxon>
        <taxon>Ensete</taxon>
    </lineage>
</organism>
<dbReference type="Proteomes" id="UP000287651">
    <property type="component" value="Unassembled WGS sequence"/>
</dbReference>
<feature type="region of interest" description="Disordered" evidence="1">
    <location>
        <begin position="1"/>
        <end position="84"/>
    </location>
</feature>
<reference evidence="2 3" key="1">
    <citation type="journal article" date="2014" name="Agronomy (Basel)">
        <title>A Draft Genome Sequence for Ensete ventricosum, the Drought-Tolerant Tree Against Hunger.</title>
        <authorList>
            <person name="Harrison J."/>
            <person name="Moore K.A."/>
            <person name="Paszkiewicz K."/>
            <person name="Jones T."/>
            <person name="Grant M."/>
            <person name="Ambacheew D."/>
            <person name="Muzemil S."/>
            <person name="Studholme D.J."/>
        </authorList>
    </citation>
    <scope>NUCLEOTIDE SEQUENCE [LARGE SCALE GENOMIC DNA]</scope>
</reference>